<gene>
    <name evidence="3" type="ORF">DFH07DRAFT_954752</name>
</gene>
<comment type="caution">
    <text evidence="3">The sequence shown here is derived from an EMBL/GenBank/DDBJ whole genome shotgun (WGS) entry which is preliminary data.</text>
</comment>
<feature type="transmembrane region" description="Helical" evidence="1">
    <location>
        <begin position="223"/>
        <end position="243"/>
    </location>
</feature>
<feature type="transmembrane region" description="Helical" evidence="1">
    <location>
        <begin position="49"/>
        <end position="71"/>
    </location>
</feature>
<feature type="transmembrane region" description="Helical" evidence="1">
    <location>
        <begin position="132"/>
        <end position="150"/>
    </location>
</feature>
<evidence type="ECO:0000259" key="2">
    <source>
        <dbReference type="Pfam" id="PF20151"/>
    </source>
</evidence>
<dbReference type="EMBL" id="JARJLG010000029">
    <property type="protein sequence ID" value="KAJ7767860.1"/>
    <property type="molecule type" value="Genomic_DNA"/>
</dbReference>
<feature type="domain" description="DUF6533" evidence="2">
    <location>
        <begin position="23"/>
        <end position="63"/>
    </location>
</feature>
<evidence type="ECO:0000313" key="4">
    <source>
        <dbReference type="Proteomes" id="UP001215280"/>
    </source>
</evidence>
<keyword evidence="1" id="KW-0472">Membrane</keyword>
<evidence type="ECO:0000256" key="1">
    <source>
        <dbReference type="SAM" id="Phobius"/>
    </source>
</evidence>
<evidence type="ECO:0000313" key="3">
    <source>
        <dbReference type="EMBL" id="KAJ7767860.1"/>
    </source>
</evidence>
<feature type="transmembrane region" description="Helical" evidence="1">
    <location>
        <begin position="97"/>
        <end position="120"/>
    </location>
</feature>
<name>A0AAD7NN99_9AGAR</name>
<keyword evidence="4" id="KW-1185">Reference proteome</keyword>
<sequence>MSSQDPLAQAYGQRFQDVWVLVPIVILCYDHLLSLESEIDFVWKRPKRLSFFIFILLRYFSLLNNVGMLFLRFGDVPLERSLRQNTMCTPLIAARCYAWNLGKTVLVIVQSAIVNIILAMRIYAMYGSSKRILIILCCVGAATAIIATWSTGSSAEASVGETVGVGCQYAVAKGSAIRLAGAWEAQFVCDVAVFTFTLIRSYREPFKSPGSLLGLLVRDGKYSALYFAVLALVNLANILTYYFSDVNFIPQADAQMMKTLRSPGSQEIWPRSPQGKHCRYSLVYESHELVMVMASLSVTLMSRLMLNLHQAADLGILTETAVFTTVIFQSGDNIPGAKFEPRAEGHGVAV</sequence>
<keyword evidence="1" id="KW-0812">Transmembrane</keyword>
<dbReference type="Proteomes" id="UP001215280">
    <property type="component" value="Unassembled WGS sequence"/>
</dbReference>
<feature type="transmembrane region" description="Helical" evidence="1">
    <location>
        <begin position="20"/>
        <end position="37"/>
    </location>
</feature>
<proteinExistence type="predicted"/>
<accession>A0AAD7NN99</accession>
<dbReference type="AlphaFoldDB" id="A0AAD7NN99"/>
<dbReference type="Pfam" id="PF20151">
    <property type="entry name" value="DUF6533"/>
    <property type="match status" value="1"/>
</dbReference>
<protein>
    <recommendedName>
        <fullName evidence="2">DUF6533 domain-containing protein</fullName>
    </recommendedName>
</protein>
<keyword evidence="1" id="KW-1133">Transmembrane helix</keyword>
<dbReference type="InterPro" id="IPR045340">
    <property type="entry name" value="DUF6533"/>
</dbReference>
<organism evidence="3 4">
    <name type="scientific">Mycena maculata</name>
    <dbReference type="NCBI Taxonomy" id="230809"/>
    <lineage>
        <taxon>Eukaryota</taxon>
        <taxon>Fungi</taxon>
        <taxon>Dikarya</taxon>
        <taxon>Basidiomycota</taxon>
        <taxon>Agaricomycotina</taxon>
        <taxon>Agaricomycetes</taxon>
        <taxon>Agaricomycetidae</taxon>
        <taxon>Agaricales</taxon>
        <taxon>Marasmiineae</taxon>
        <taxon>Mycenaceae</taxon>
        <taxon>Mycena</taxon>
    </lineage>
</organism>
<reference evidence="3" key="1">
    <citation type="submission" date="2023-03" db="EMBL/GenBank/DDBJ databases">
        <title>Massive genome expansion in bonnet fungi (Mycena s.s.) driven by repeated elements and novel gene families across ecological guilds.</title>
        <authorList>
            <consortium name="Lawrence Berkeley National Laboratory"/>
            <person name="Harder C.B."/>
            <person name="Miyauchi S."/>
            <person name="Viragh M."/>
            <person name="Kuo A."/>
            <person name="Thoen E."/>
            <person name="Andreopoulos B."/>
            <person name="Lu D."/>
            <person name="Skrede I."/>
            <person name="Drula E."/>
            <person name="Henrissat B."/>
            <person name="Morin E."/>
            <person name="Kohler A."/>
            <person name="Barry K."/>
            <person name="LaButti K."/>
            <person name="Morin E."/>
            <person name="Salamov A."/>
            <person name="Lipzen A."/>
            <person name="Mereny Z."/>
            <person name="Hegedus B."/>
            <person name="Baldrian P."/>
            <person name="Stursova M."/>
            <person name="Weitz H."/>
            <person name="Taylor A."/>
            <person name="Grigoriev I.V."/>
            <person name="Nagy L.G."/>
            <person name="Martin F."/>
            <person name="Kauserud H."/>
        </authorList>
    </citation>
    <scope>NUCLEOTIDE SEQUENCE</scope>
    <source>
        <strain evidence="3">CBHHK188m</strain>
    </source>
</reference>